<keyword evidence="2 3" id="KW-0040">ANK repeat</keyword>
<dbReference type="EMBL" id="JBHTLU010000031">
    <property type="protein sequence ID" value="MFD1222605.1"/>
    <property type="molecule type" value="Genomic_DNA"/>
</dbReference>
<dbReference type="Pfam" id="PF13857">
    <property type="entry name" value="Ank_5"/>
    <property type="match status" value="1"/>
</dbReference>
<dbReference type="InterPro" id="IPR036770">
    <property type="entry name" value="Ankyrin_rpt-contain_sf"/>
</dbReference>
<evidence type="ECO:0000256" key="2">
    <source>
        <dbReference type="ARBA" id="ARBA00023043"/>
    </source>
</evidence>
<dbReference type="Pfam" id="PF12796">
    <property type="entry name" value="Ank_2"/>
    <property type="match status" value="1"/>
</dbReference>
<dbReference type="CDD" id="cd22231">
    <property type="entry name" value="RHH_NikR_HicB-like"/>
    <property type="match status" value="1"/>
</dbReference>
<evidence type="ECO:0000256" key="1">
    <source>
        <dbReference type="ARBA" id="ARBA00022737"/>
    </source>
</evidence>
<organism evidence="4 5">
    <name type="scientific">Paenibacillus vulneris</name>
    <dbReference type="NCBI Taxonomy" id="1133364"/>
    <lineage>
        <taxon>Bacteria</taxon>
        <taxon>Bacillati</taxon>
        <taxon>Bacillota</taxon>
        <taxon>Bacilli</taxon>
        <taxon>Bacillales</taxon>
        <taxon>Paenibacillaceae</taxon>
        <taxon>Paenibacillus</taxon>
    </lineage>
</organism>
<reference evidence="5" key="1">
    <citation type="journal article" date="2019" name="Int. J. Syst. Evol. Microbiol.">
        <title>The Global Catalogue of Microorganisms (GCM) 10K type strain sequencing project: providing services to taxonomists for standard genome sequencing and annotation.</title>
        <authorList>
            <consortium name="The Broad Institute Genomics Platform"/>
            <consortium name="The Broad Institute Genome Sequencing Center for Infectious Disease"/>
            <person name="Wu L."/>
            <person name="Ma J."/>
        </authorList>
    </citation>
    <scope>NUCLEOTIDE SEQUENCE [LARGE SCALE GENOMIC DNA]</scope>
    <source>
        <strain evidence="5">CCUG 53270</strain>
    </source>
</reference>
<name>A0ABW3UPC9_9BACL</name>
<keyword evidence="1" id="KW-0677">Repeat</keyword>
<keyword evidence="5" id="KW-1185">Reference proteome</keyword>
<feature type="repeat" description="ANK" evidence="3">
    <location>
        <begin position="230"/>
        <end position="262"/>
    </location>
</feature>
<protein>
    <submittedName>
        <fullName evidence="4">Ankyrin repeat domain-containing protein</fullName>
    </submittedName>
</protein>
<dbReference type="PANTHER" id="PTHR24198">
    <property type="entry name" value="ANKYRIN REPEAT AND PROTEIN KINASE DOMAIN-CONTAINING PROTEIN"/>
    <property type="match status" value="1"/>
</dbReference>
<comment type="caution">
    <text evidence="4">The sequence shown here is derived from an EMBL/GenBank/DDBJ whole genome shotgun (WGS) entry which is preliminary data.</text>
</comment>
<dbReference type="PROSITE" id="PS50297">
    <property type="entry name" value="ANK_REP_REGION"/>
    <property type="match status" value="2"/>
</dbReference>
<evidence type="ECO:0000256" key="3">
    <source>
        <dbReference type="PROSITE-ProRule" id="PRU00023"/>
    </source>
</evidence>
<proteinExistence type="predicted"/>
<feature type="repeat" description="ANK" evidence="3">
    <location>
        <begin position="193"/>
        <end position="225"/>
    </location>
</feature>
<dbReference type="Gene3D" id="1.25.40.20">
    <property type="entry name" value="Ankyrin repeat-containing domain"/>
    <property type="match status" value="2"/>
</dbReference>
<sequence>MPKKKNSVVLSIRLDEQAIQAVDLLVESGLETNRSRAVSHLVSKGIQASEELLKKAQVLADHVHQLRNEMLEAVTHNNLKKVTELIGKDSSLVNASNSKGETAVLIATYMRANDIKELLINHGAELNIFEAAAVGNTTRVKKLLQQAPELISAYGPDGFQPLSMAAHFGNTETVKLLLDLGADVNARSKDGSLNNMAIHAAIMGNYEHIIQMLIQYGADVHAKCEGSLRSGYTVLHVAAYFGRDCLVKLFLEYGVDPTVKNADGETAHQIAVHKGHLLTAALLGP</sequence>
<dbReference type="RefSeq" id="WP_345588272.1">
    <property type="nucleotide sequence ID" value="NZ_BAABJG010000015.1"/>
</dbReference>
<evidence type="ECO:0000313" key="5">
    <source>
        <dbReference type="Proteomes" id="UP001597180"/>
    </source>
</evidence>
<evidence type="ECO:0000313" key="4">
    <source>
        <dbReference type="EMBL" id="MFD1222605.1"/>
    </source>
</evidence>
<dbReference type="PRINTS" id="PR01415">
    <property type="entry name" value="ANKYRIN"/>
</dbReference>
<gene>
    <name evidence="4" type="ORF">ACFQ4B_21025</name>
</gene>
<dbReference type="SUPFAM" id="SSF48403">
    <property type="entry name" value="Ankyrin repeat"/>
    <property type="match status" value="1"/>
</dbReference>
<dbReference type="Proteomes" id="UP001597180">
    <property type="component" value="Unassembled WGS sequence"/>
</dbReference>
<accession>A0ABW3UPC9</accession>
<dbReference type="PROSITE" id="PS50088">
    <property type="entry name" value="ANK_REPEAT"/>
    <property type="match status" value="4"/>
</dbReference>
<feature type="repeat" description="ANK" evidence="3">
    <location>
        <begin position="99"/>
        <end position="131"/>
    </location>
</feature>
<dbReference type="SMART" id="SM00248">
    <property type="entry name" value="ANK"/>
    <property type="match status" value="5"/>
</dbReference>
<dbReference type="PANTHER" id="PTHR24198:SF165">
    <property type="entry name" value="ANKYRIN REPEAT-CONTAINING PROTEIN-RELATED"/>
    <property type="match status" value="1"/>
</dbReference>
<feature type="repeat" description="ANK" evidence="3">
    <location>
        <begin position="157"/>
        <end position="189"/>
    </location>
</feature>
<dbReference type="InterPro" id="IPR002110">
    <property type="entry name" value="Ankyrin_rpt"/>
</dbReference>